<keyword evidence="2" id="KW-0812">Transmembrane</keyword>
<evidence type="ECO:0000256" key="1">
    <source>
        <dbReference type="SAM" id="MobiDB-lite"/>
    </source>
</evidence>
<evidence type="ECO:0000313" key="4">
    <source>
        <dbReference type="Proteomes" id="UP001165270"/>
    </source>
</evidence>
<dbReference type="EMBL" id="JALDAX010000011">
    <property type="protein sequence ID" value="MCI3243490.1"/>
    <property type="molecule type" value="Genomic_DNA"/>
</dbReference>
<feature type="region of interest" description="Disordered" evidence="1">
    <location>
        <begin position="74"/>
        <end position="112"/>
    </location>
</feature>
<evidence type="ECO:0000256" key="2">
    <source>
        <dbReference type="SAM" id="Phobius"/>
    </source>
</evidence>
<keyword evidence="2" id="KW-0472">Membrane</keyword>
<feature type="transmembrane region" description="Helical" evidence="2">
    <location>
        <begin position="21"/>
        <end position="40"/>
    </location>
</feature>
<evidence type="ECO:0000313" key="3">
    <source>
        <dbReference type="EMBL" id="MCI3243490.1"/>
    </source>
</evidence>
<accession>A0ABS9XNE0</accession>
<proteinExistence type="predicted"/>
<comment type="caution">
    <text evidence="3">The sequence shown here is derived from an EMBL/GenBank/DDBJ whole genome shotgun (WGS) entry which is preliminary data.</text>
</comment>
<gene>
    <name evidence="3" type="ORF">MQN93_27590</name>
</gene>
<keyword evidence="2" id="KW-1133">Transmembrane helix</keyword>
<sequence>MTLHTDHPTPLPAVRQLRRMRAFYAAGVTLWTASTAWTGWDSPGSRPMWTSLLLLAVFAGLLVMACRWLRNLENGGTDGRARRREGVRSPAPGAGSCARGTAVGGGSVTTAL</sequence>
<reference evidence="3" key="1">
    <citation type="submission" date="2022-03" db="EMBL/GenBank/DDBJ databases">
        <title>Streptomyces 7R015 and 7R016 isolated from Barleria lupulina in Thailand.</title>
        <authorList>
            <person name="Kanchanasin P."/>
            <person name="Phongsopitanun W."/>
            <person name="Tanasupawat S."/>
        </authorList>
    </citation>
    <scope>NUCLEOTIDE SEQUENCE</scope>
    <source>
        <strain evidence="3">7R016</strain>
    </source>
</reference>
<organism evidence="3 4">
    <name type="scientific">Streptomyces spinosisporus</name>
    <dbReference type="NCBI Taxonomy" id="2927582"/>
    <lineage>
        <taxon>Bacteria</taxon>
        <taxon>Bacillati</taxon>
        <taxon>Actinomycetota</taxon>
        <taxon>Actinomycetes</taxon>
        <taxon>Kitasatosporales</taxon>
        <taxon>Streptomycetaceae</taxon>
        <taxon>Streptomyces</taxon>
    </lineage>
</organism>
<feature type="compositionally biased region" description="Gly residues" evidence="1">
    <location>
        <begin position="102"/>
        <end position="112"/>
    </location>
</feature>
<protein>
    <submittedName>
        <fullName evidence="3">Uncharacterized protein</fullName>
    </submittedName>
</protein>
<name>A0ABS9XNE0_9ACTN</name>
<keyword evidence="4" id="KW-1185">Reference proteome</keyword>
<dbReference type="Proteomes" id="UP001165270">
    <property type="component" value="Unassembled WGS sequence"/>
</dbReference>
<feature type="transmembrane region" description="Helical" evidence="2">
    <location>
        <begin position="52"/>
        <end position="70"/>
    </location>
</feature>